<organism evidence="1 2">
    <name type="scientific">Saccharicrinis fermentans DSM 9555 = JCM 21142</name>
    <dbReference type="NCBI Taxonomy" id="869213"/>
    <lineage>
        <taxon>Bacteria</taxon>
        <taxon>Pseudomonadati</taxon>
        <taxon>Bacteroidota</taxon>
        <taxon>Bacteroidia</taxon>
        <taxon>Marinilabiliales</taxon>
        <taxon>Marinilabiliaceae</taxon>
        <taxon>Saccharicrinis</taxon>
    </lineage>
</organism>
<reference evidence="1 2" key="1">
    <citation type="journal article" date="2014" name="Genome Announc.">
        <title>Draft Genome Sequence of Cytophaga fermentans JCM 21142T, a Facultative Anaerobe Isolated from Marine Mud.</title>
        <authorList>
            <person name="Starns D."/>
            <person name="Oshima K."/>
            <person name="Suda W."/>
            <person name="Iino T."/>
            <person name="Yuki M."/>
            <person name="Inoue J."/>
            <person name="Kitamura K."/>
            <person name="Iida T."/>
            <person name="Darby A."/>
            <person name="Hattori M."/>
            <person name="Ohkuma M."/>
        </authorList>
    </citation>
    <scope>NUCLEOTIDE SEQUENCE [LARGE SCALE GENOMIC DNA]</scope>
    <source>
        <strain evidence="1 2">JCM 21142</strain>
    </source>
</reference>
<evidence type="ECO:0000313" key="1">
    <source>
        <dbReference type="EMBL" id="GAF02491.1"/>
    </source>
</evidence>
<dbReference type="PROSITE" id="PS00785">
    <property type="entry name" value="5_NUCLEOTIDASE_1"/>
    <property type="match status" value="1"/>
</dbReference>
<proteinExistence type="predicted"/>
<accession>W7YDD4</accession>
<dbReference type="InterPro" id="IPR029052">
    <property type="entry name" value="Metallo-depent_PP-like"/>
</dbReference>
<sequence>MDKERRRLLKALTLGSLAGVVGLPACSMGGGAVKITILHTNDVHSHINPFPENHSKYAGKGGYARRFAW</sequence>
<comment type="caution">
    <text evidence="1">The sequence shown here is derived from an EMBL/GenBank/DDBJ whole genome shotgun (WGS) entry which is preliminary data.</text>
</comment>
<dbReference type="eggNOG" id="COG0737">
    <property type="taxonomic scope" value="Bacteria"/>
</dbReference>
<dbReference type="GO" id="GO:0000166">
    <property type="term" value="F:nucleotide binding"/>
    <property type="evidence" value="ECO:0007669"/>
    <property type="project" value="InterPro"/>
</dbReference>
<name>W7YDD4_9BACT</name>
<dbReference type="InterPro" id="IPR006146">
    <property type="entry name" value="5'-Nucleotdase_CS"/>
</dbReference>
<evidence type="ECO:0008006" key="3">
    <source>
        <dbReference type="Google" id="ProtNLM"/>
    </source>
</evidence>
<protein>
    <recommendedName>
        <fullName evidence="3">Trifunctional nucleotide phosphoesterase protein YfkN</fullName>
    </recommendedName>
</protein>
<dbReference type="GO" id="GO:0016788">
    <property type="term" value="F:hydrolase activity, acting on ester bonds"/>
    <property type="evidence" value="ECO:0007669"/>
    <property type="project" value="InterPro"/>
</dbReference>
<dbReference type="AlphaFoldDB" id="W7YDD4"/>
<dbReference type="Proteomes" id="UP000019402">
    <property type="component" value="Unassembled WGS sequence"/>
</dbReference>
<dbReference type="SUPFAM" id="SSF56300">
    <property type="entry name" value="Metallo-dependent phosphatases"/>
    <property type="match status" value="1"/>
</dbReference>
<evidence type="ECO:0000313" key="2">
    <source>
        <dbReference type="Proteomes" id="UP000019402"/>
    </source>
</evidence>
<dbReference type="Gene3D" id="3.60.21.10">
    <property type="match status" value="1"/>
</dbReference>
<dbReference type="GO" id="GO:0046872">
    <property type="term" value="F:metal ion binding"/>
    <property type="evidence" value="ECO:0007669"/>
    <property type="project" value="InterPro"/>
</dbReference>
<dbReference type="RefSeq" id="WP_235208069.1">
    <property type="nucleotide sequence ID" value="NZ_BAMD01000010.1"/>
</dbReference>
<dbReference type="EMBL" id="BAMD01000010">
    <property type="protein sequence ID" value="GAF02491.1"/>
    <property type="molecule type" value="Genomic_DNA"/>
</dbReference>
<gene>
    <name evidence="1" type="ORF">JCM21142_31128</name>
</gene>
<keyword evidence="2" id="KW-1185">Reference proteome</keyword>